<evidence type="ECO:0000313" key="1">
    <source>
        <dbReference type="EMBL" id="MBK1865232.1"/>
    </source>
</evidence>
<keyword evidence="2" id="KW-1185">Reference proteome</keyword>
<comment type="caution">
    <text evidence="1">The sequence shown here is derived from an EMBL/GenBank/DDBJ whole genome shotgun (WGS) entry which is preliminary data.</text>
</comment>
<gene>
    <name evidence="1" type="ORF">JHL16_02625</name>
</gene>
<name>A0ACC5QXZ1_9HYPH</name>
<accession>A0ACC5QXZ1</accession>
<sequence length="302" mass="31379">MAVPASTSPSSASTLAFLALLGAGVAVGFSPNLARLSDLAPLASGFYRLALAVPAIWLAIILTGSKLEPLSSMPVKHRWRLFLAGLAFAADIAFWHLAIAETTILEATLLSSTVPIMVSFVSVFVFGERPKPLFALGLALALAGVVVLALQKTGAPQTPPNRLMGGIFALLAASFFALYLLLIATVRQSSSTGTVMFYTSLISALAMLPFALAMSPTMLSGSLNGWLTLIGLAVISHAGGQGLMTFALAHLPTSFSSMMGLMQTAVAAIVAWVLFSEPLTLLMLVSGAAILAGIWICRKATA</sequence>
<organism evidence="1 2">
    <name type="scientific">Taklimakanibacter albus</name>
    <dbReference type="NCBI Taxonomy" id="2800327"/>
    <lineage>
        <taxon>Bacteria</taxon>
        <taxon>Pseudomonadati</taxon>
        <taxon>Pseudomonadota</taxon>
        <taxon>Alphaproteobacteria</taxon>
        <taxon>Hyphomicrobiales</taxon>
        <taxon>Aestuariivirgaceae</taxon>
        <taxon>Taklimakanibacter</taxon>
    </lineage>
</organism>
<protein>
    <submittedName>
        <fullName evidence="1">DMT family transporter</fullName>
    </submittedName>
</protein>
<dbReference type="Proteomes" id="UP000616151">
    <property type="component" value="Unassembled WGS sequence"/>
</dbReference>
<dbReference type="EMBL" id="JAENHL010000004">
    <property type="protein sequence ID" value="MBK1865232.1"/>
    <property type="molecule type" value="Genomic_DNA"/>
</dbReference>
<evidence type="ECO:0000313" key="2">
    <source>
        <dbReference type="Proteomes" id="UP000616151"/>
    </source>
</evidence>
<reference evidence="1" key="1">
    <citation type="submission" date="2021-01" db="EMBL/GenBank/DDBJ databases">
        <authorList>
            <person name="Sun Q."/>
        </authorList>
    </citation>
    <scope>NUCLEOTIDE SEQUENCE</scope>
    <source>
        <strain evidence="1">YIM B02566</strain>
    </source>
</reference>
<proteinExistence type="predicted"/>